<comment type="caution">
    <text evidence="1">The sequence shown here is derived from an EMBL/GenBank/DDBJ whole genome shotgun (WGS) entry which is preliminary data.</text>
</comment>
<organism evidence="1">
    <name type="scientific">marine sediment metagenome</name>
    <dbReference type="NCBI Taxonomy" id="412755"/>
    <lineage>
        <taxon>unclassified sequences</taxon>
        <taxon>metagenomes</taxon>
        <taxon>ecological metagenomes</taxon>
    </lineage>
</organism>
<evidence type="ECO:0000313" key="1">
    <source>
        <dbReference type="EMBL" id="GAI72565.1"/>
    </source>
</evidence>
<dbReference type="EMBL" id="BARW01001242">
    <property type="protein sequence ID" value="GAI72565.1"/>
    <property type="molecule type" value="Genomic_DNA"/>
</dbReference>
<proteinExistence type="predicted"/>
<feature type="non-terminal residue" evidence="1">
    <location>
        <position position="1"/>
    </location>
</feature>
<dbReference type="AlphaFoldDB" id="X1SAX4"/>
<protein>
    <submittedName>
        <fullName evidence="1">Uncharacterized protein</fullName>
    </submittedName>
</protein>
<name>X1SAX4_9ZZZZ</name>
<reference evidence="1" key="1">
    <citation type="journal article" date="2014" name="Front. Microbiol.">
        <title>High frequency of phylogenetically diverse reductive dehalogenase-homologous genes in deep subseafloor sedimentary metagenomes.</title>
        <authorList>
            <person name="Kawai M."/>
            <person name="Futagami T."/>
            <person name="Toyoda A."/>
            <person name="Takaki Y."/>
            <person name="Nishi S."/>
            <person name="Hori S."/>
            <person name="Arai W."/>
            <person name="Tsubouchi T."/>
            <person name="Morono Y."/>
            <person name="Uchiyama I."/>
            <person name="Ito T."/>
            <person name="Fujiyama A."/>
            <person name="Inagaki F."/>
            <person name="Takami H."/>
        </authorList>
    </citation>
    <scope>NUCLEOTIDE SEQUENCE</scope>
    <source>
        <strain evidence="1">Expedition CK06-06</strain>
    </source>
</reference>
<gene>
    <name evidence="1" type="ORF">S12H4_04149</name>
</gene>
<accession>X1SAX4</accession>
<sequence length="61" mass="6791">GCHIETIVCTPSEIEQVIGDYYSVTEVSDSKEAGAKEIEKVFNCSGNSLHKQIVFNVFPWI</sequence>